<evidence type="ECO:0000313" key="4">
    <source>
        <dbReference type="EMBL" id="PTM56927.1"/>
    </source>
</evidence>
<dbReference type="PROSITE" id="PS00061">
    <property type="entry name" value="ADH_SHORT"/>
    <property type="match status" value="1"/>
</dbReference>
<accession>A0A2T4Z4W0</accession>
<dbReference type="PRINTS" id="PR00081">
    <property type="entry name" value="GDHRDH"/>
</dbReference>
<dbReference type="InterPro" id="IPR036291">
    <property type="entry name" value="NAD(P)-bd_dom_sf"/>
</dbReference>
<dbReference type="PANTHER" id="PTHR42879:SF6">
    <property type="entry name" value="NADPH-DEPENDENT REDUCTASE BACG"/>
    <property type="match status" value="1"/>
</dbReference>
<dbReference type="SUPFAM" id="SSF51735">
    <property type="entry name" value="NAD(P)-binding Rossmann-fold domains"/>
    <property type="match status" value="1"/>
</dbReference>
<gene>
    <name evidence="4" type="ORF">C8J48_3256</name>
</gene>
<dbReference type="InterPro" id="IPR020904">
    <property type="entry name" value="Sc_DH/Rdtase_CS"/>
</dbReference>
<dbReference type="FunFam" id="3.40.50.720:FF:000084">
    <property type="entry name" value="Short-chain dehydrogenase reductase"/>
    <property type="match status" value="1"/>
</dbReference>
<sequence length="289" mass="31879">MTYPLHYTCKRMFFHLRLFKSKDGFHMDLQLQDRLVLVTGSTAGIGKATAEAFLAEGARVIINGRTEEKVQSVADELSKYGTVYGIAADLSDPEQSRTLIKKTEQLGELDILVNNMGFFEVKNFADVMDEEWLQYFEVNVLSAVRLCRAFLPKMLKRNAGRILNLASEAGIKPLPQMIPYSMTKTSLISLSRGLAEMTKGTNVTVNSVLPGPTWTEGVSNYMKGAAAAGNTDLDTFVKDYFKVNEPTSLIQRYAKPEEVASTIVYLASEKAAAINGSAQRVEGGIIRSI</sequence>
<reference evidence="4 5" key="1">
    <citation type="submission" date="2018-04" db="EMBL/GenBank/DDBJ databases">
        <title>Genomic Encyclopedia of Archaeal and Bacterial Type Strains, Phase II (KMG-II): from individual species to whole genera.</title>
        <authorList>
            <person name="Goeker M."/>
        </authorList>
    </citation>
    <scope>NUCLEOTIDE SEQUENCE [LARGE SCALE GENOMIC DNA]</scope>
    <source>
        <strain evidence="4 5">DSM 45169</strain>
    </source>
</reference>
<evidence type="ECO:0000313" key="5">
    <source>
        <dbReference type="Proteomes" id="UP000241639"/>
    </source>
</evidence>
<dbReference type="Proteomes" id="UP000241639">
    <property type="component" value="Unassembled WGS sequence"/>
</dbReference>
<protein>
    <submittedName>
        <fullName evidence="4">NAD(P)-dependent dehydrogenase (Short-subunit alcohol dehydrogenase family)</fullName>
    </submittedName>
</protein>
<dbReference type="InterPro" id="IPR050259">
    <property type="entry name" value="SDR"/>
</dbReference>
<comment type="similarity">
    <text evidence="1 3">Belongs to the short-chain dehydrogenases/reductases (SDR) family.</text>
</comment>
<evidence type="ECO:0000256" key="3">
    <source>
        <dbReference type="RuleBase" id="RU000363"/>
    </source>
</evidence>
<name>A0A2T4Z4W0_9BACL</name>
<dbReference type="EMBL" id="PZZP01000002">
    <property type="protein sequence ID" value="PTM56927.1"/>
    <property type="molecule type" value="Genomic_DNA"/>
</dbReference>
<proteinExistence type="inferred from homology"/>
<dbReference type="InterPro" id="IPR002347">
    <property type="entry name" value="SDR_fam"/>
</dbReference>
<comment type="caution">
    <text evidence="4">The sequence shown here is derived from an EMBL/GenBank/DDBJ whole genome shotgun (WGS) entry which is preliminary data.</text>
</comment>
<dbReference type="PRINTS" id="PR00080">
    <property type="entry name" value="SDRFAMILY"/>
</dbReference>
<keyword evidence="5" id="KW-1185">Reference proteome</keyword>
<dbReference type="PANTHER" id="PTHR42879">
    <property type="entry name" value="3-OXOACYL-(ACYL-CARRIER-PROTEIN) REDUCTASE"/>
    <property type="match status" value="1"/>
</dbReference>
<evidence type="ECO:0000256" key="2">
    <source>
        <dbReference type="ARBA" id="ARBA00023002"/>
    </source>
</evidence>
<dbReference type="GO" id="GO:0008206">
    <property type="term" value="P:bile acid metabolic process"/>
    <property type="evidence" value="ECO:0007669"/>
    <property type="project" value="UniProtKB-ARBA"/>
</dbReference>
<evidence type="ECO:0000256" key="1">
    <source>
        <dbReference type="ARBA" id="ARBA00006484"/>
    </source>
</evidence>
<dbReference type="AlphaFoldDB" id="A0A2T4Z4W0"/>
<dbReference type="Gene3D" id="3.40.50.720">
    <property type="entry name" value="NAD(P)-binding Rossmann-like Domain"/>
    <property type="match status" value="1"/>
</dbReference>
<dbReference type="CDD" id="cd05233">
    <property type="entry name" value="SDR_c"/>
    <property type="match status" value="1"/>
</dbReference>
<dbReference type="Pfam" id="PF00106">
    <property type="entry name" value="adh_short"/>
    <property type="match status" value="1"/>
</dbReference>
<organism evidence="4 5">
    <name type="scientific">Desmospora activa DSM 45169</name>
    <dbReference type="NCBI Taxonomy" id="1121389"/>
    <lineage>
        <taxon>Bacteria</taxon>
        <taxon>Bacillati</taxon>
        <taxon>Bacillota</taxon>
        <taxon>Bacilli</taxon>
        <taxon>Bacillales</taxon>
        <taxon>Thermoactinomycetaceae</taxon>
        <taxon>Desmospora</taxon>
    </lineage>
</organism>
<keyword evidence="2" id="KW-0560">Oxidoreductase</keyword>
<dbReference type="GO" id="GO:0016491">
    <property type="term" value="F:oxidoreductase activity"/>
    <property type="evidence" value="ECO:0007669"/>
    <property type="project" value="UniProtKB-KW"/>
</dbReference>